<proteinExistence type="predicted"/>
<accession>A0AAE1CSR2</accession>
<gene>
    <name evidence="2" type="ORF">RRG08_026543</name>
</gene>
<organism evidence="2 3">
    <name type="scientific">Elysia crispata</name>
    <name type="common">lettuce slug</name>
    <dbReference type="NCBI Taxonomy" id="231223"/>
    <lineage>
        <taxon>Eukaryota</taxon>
        <taxon>Metazoa</taxon>
        <taxon>Spiralia</taxon>
        <taxon>Lophotrochozoa</taxon>
        <taxon>Mollusca</taxon>
        <taxon>Gastropoda</taxon>
        <taxon>Heterobranchia</taxon>
        <taxon>Euthyneura</taxon>
        <taxon>Panpulmonata</taxon>
        <taxon>Sacoglossa</taxon>
        <taxon>Placobranchoidea</taxon>
        <taxon>Plakobranchidae</taxon>
        <taxon>Elysia</taxon>
    </lineage>
</organism>
<dbReference type="EMBL" id="JAWDGP010006980">
    <property type="protein sequence ID" value="KAK3732161.1"/>
    <property type="molecule type" value="Genomic_DNA"/>
</dbReference>
<dbReference type="PANTHER" id="PTHR46704:SF9">
    <property type="entry name" value="BHLH DOMAIN-CONTAINING PROTEIN"/>
    <property type="match status" value="1"/>
</dbReference>
<comment type="caution">
    <text evidence="2">The sequence shown here is derived from an EMBL/GenBank/DDBJ whole genome shotgun (WGS) entry which is preliminary data.</text>
</comment>
<dbReference type="Proteomes" id="UP001283361">
    <property type="component" value="Unassembled WGS sequence"/>
</dbReference>
<keyword evidence="1" id="KW-0175">Coiled coil</keyword>
<sequence length="388" mass="43953">MLTENYCLYMQSHHPEVYNPNYKTYKLKEKLLKAFGSKLQFWQPNYRSELVFSAEVPKGCAVEAAFECASSDERRLEEVALVLRRLIFDSFKNAPEMPWPPSADYLLSDQIQVPAMLTKFLRSLLSKRASASREIELAEVEDESTQVIATSTTMEHGLTEVKDKSTEIEDESREVDEEVTELNESKCKFPSWKGWLSATQETKTHTKSVVDYMAPINASINENSTIQAVIQISQEVEQEYTFVTFDLAVAKKAYALIWHDAERYKNVVIHLGVFHTVLSYLGVLGKLMKGSGFEDIITEAGLCASGSLDKMMNGKHYNRALRVHTIMLEALERLLFTAFEQNTGSVDVSHKLVVEAKELVTNLGSKAAETTLASQAFDQLFAQYEYFK</sequence>
<feature type="coiled-coil region" evidence="1">
    <location>
        <begin position="121"/>
        <end position="188"/>
    </location>
</feature>
<protein>
    <submittedName>
        <fullName evidence="2">Uncharacterized protein</fullName>
    </submittedName>
</protein>
<evidence type="ECO:0000256" key="1">
    <source>
        <dbReference type="SAM" id="Coils"/>
    </source>
</evidence>
<dbReference type="AlphaFoldDB" id="A0AAE1CSR2"/>
<evidence type="ECO:0000313" key="3">
    <source>
        <dbReference type="Proteomes" id="UP001283361"/>
    </source>
</evidence>
<evidence type="ECO:0000313" key="2">
    <source>
        <dbReference type="EMBL" id="KAK3732161.1"/>
    </source>
</evidence>
<name>A0AAE1CSR2_9GAST</name>
<reference evidence="2" key="1">
    <citation type="journal article" date="2023" name="G3 (Bethesda)">
        <title>A reference genome for the long-term kleptoplast-retaining sea slug Elysia crispata morphotype clarki.</title>
        <authorList>
            <person name="Eastman K.E."/>
            <person name="Pendleton A.L."/>
            <person name="Shaikh M.A."/>
            <person name="Suttiyut T."/>
            <person name="Ogas R."/>
            <person name="Tomko P."/>
            <person name="Gavelis G."/>
            <person name="Widhalm J.R."/>
            <person name="Wisecaver J.H."/>
        </authorList>
    </citation>
    <scope>NUCLEOTIDE SEQUENCE</scope>
    <source>
        <strain evidence="2">ECLA1</strain>
    </source>
</reference>
<dbReference type="PANTHER" id="PTHR46704">
    <property type="entry name" value="CXC DOMAIN-CONTAINING PROTEIN-RELATED"/>
    <property type="match status" value="1"/>
</dbReference>
<keyword evidence="3" id="KW-1185">Reference proteome</keyword>